<reference evidence="1 2" key="1">
    <citation type="submission" date="2018-10" db="EMBL/GenBank/DDBJ databases">
        <title>Complete genome sequence of Pantoea phage vB_PagS_AAS23.</title>
        <authorList>
            <person name="Truncaite L."/>
            <person name="Simoliuniene M."/>
            <person name="Kazlauskas D."/>
            <person name="Meskys R."/>
            <person name="Simoliunas E."/>
        </authorList>
    </citation>
    <scope>NUCLEOTIDE SEQUENCE [LARGE SCALE GENOMIC DNA]</scope>
    <source>
        <strain evidence="1">AAS23</strain>
    </source>
</reference>
<proteinExistence type="predicted"/>
<evidence type="ECO:0000313" key="2">
    <source>
        <dbReference type="Proteomes" id="UP000288641"/>
    </source>
</evidence>
<keyword evidence="2" id="KW-1185">Reference proteome</keyword>
<gene>
    <name evidence="1" type="ORF">AAS23_gp11</name>
</gene>
<organism evidence="1 2">
    <name type="scientific">Pantoea phage vB_PagS_AAS23</name>
    <dbReference type="NCBI Taxonomy" id="2499073"/>
    <lineage>
        <taxon>Viruses</taxon>
        <taxon>Duplodnaviria</taxon>
        <taxon>Heunggongvirae</taxon>
        <taxon>Uroviricota</taxon>
        <taxon>Caudoviricetes</taxon>
        <taxon>Drexlerviridae</taxon>
        <taxon>Sauletekiovirus</taxon>
        <taxon>Sauletekiovirus AAS23</taxon>
    </lineage>
</organism>
<sequence length="144" mass="16069">MANYTIRKFEADVDAWIEAAEQNLLYVVEASCEAVLRDLVMLSPVDTGRFKGNWQITFNEPAFYALNEYDKEGGKTINSGRRALSVYASTKGAGITSIYFSNMLIYANALEHGHSQQAPAGVLGIVAVRLRYYFAFAVREARSR</sequence>
<dbReference type="Proteomes" id="UP000288641">
    <property type="component" value="Segment"/>
</dbReference>
<protein>
    <submittedName>
        <fullName evidence="1">Putative neck protein</fullName>
    </submittedName>
</protein>
<evidence type="ECO:0000313" key="1">
    <source>
        <dbReference type="EMBL" id="AZS06324.1"/>
    </source>
</evidence>
<dbReference type="EMBL" id="MK095606">
    <property type="protein sequence ID" value="AZS06324.1"/>
    <property type="molecule type" value="Genomic_DNA"/>
</dbReference>
<name>A0A3S9U7N5_9CAUD</name>
<accession>A0A3S9U7N5</accession>